<dbReference type="EMBL" id="CP136051">
    <property type="protein sequence ID" value="WOK07378.1"/>
    <property type="molecule type" value="Genomic_DNA"/>
</dbReference>
<dbReference type="PANTHER" id="PTHR34406">
    <property type="entry name" value="PROTEIN YCEI"/>
    <property type="match status" value="1"/>
</dbReference>
<feature type="chain" id="PRO_5047156433" evidence="1">
    <location>
        <begin position="19"/>
        <end position="190"/>
    </location>
</feature>
<dbReference type="InterPro" id="IPR036761">
    <property type="entry name" value="TTHA0802/YceI-like_sf"/>
</dbReference>
<gene>
    <name evidence="3" type="ORF">RT717_01925</name>
</gene>
<proteinExistence type="predicted"/>
<protein>
    <submittedName>
        <fullName evidence="3">YceI family protein</fullName>
    </submittedName>
</protein>
<dbReference type="InterPro" id="IPR007372">
    <property type="entry name" value="Lipid/polyisoprenoid-bd_YceI"/>
</dbReference>
<keyword evidence="1" id="KW-0732">Signal</keyword>
<dbReference type="Proteomes" id="UP001302349">
    <property type="component" value="Chromosome"/>
</dbReference>
<evidence type="ECO:0000256" key="1">
    <source>
        <dbReference type="SAM" id="SignalP"/>
    </source>
</evidence>
<reference evidence="3 4" key="1">
    <citation type="journal article" date="2023" name="Microbiol. Resour. Announc.">
        <title>Complete Genome Sequence of Imperialibacter roseus strain P4T.</title>
        <authorList>
            <person name="Tizabi D.R."/>
            <person name="Bachvaroff T."/>
            <person name="Hill R.T."/>
        </authorList>
    </citation>
    <scope>NUCLEOTIDE SEQUENCE [LARGE SCALE GENOMIC DNA]</scope>
    <source>
        <strain evidence="3 4">P4T</strain>
    </source>
</reference>
<name>A0ABZ0IQP8_9BACT</name>
<keyword evidence="4" id="KW-1185">Reference proteome</keyword>
<dbReference type="SUPFAM" id="SSF101874">
    <property type="entry name" value="YceI-like"/>
    <property type="match status" value="1"/>
</dbReference>
<evidence type="ECO:0000259" key="2">
    <source>
        <dbReference type="SMART" id="SM00867"/>
    </source>
</evidence>
<dbReference type="RefSeq" id="WP_317490056.1">
    <property type="nucleotide sequence ID" value="NZ_CP136051.1"/>
</dbReference>
<evidence type="ECO:0000313" key="3">
    <source>
        <dbReference type="EMBL" id="WOK07378.1"/>
    </source>
</evidence>
<accession>A0ABZ0IQP8</accession>
<organism evidence="3 4">
    <name type="scientific">Imperialibacter roseus</name>
    <dbReference type="NCBI Taxonomy" id="1324217"/>
    <lineage>
        <taxon>Bacteria</taxon>
        <taxon>Pseudomonadati</taxon>
        <taxon>Bacteroidota</taxon>
        <taxon>Cytophagia</taxon>
        <taxon>Cytophagales</taxon>
        <taxon>Flammeovirgaceae</taxon>
        <taxon>Imperialibacter</taxon>
    </lineage>
</organism>
<dbReference type="PANTHER" id="PTHR34406:SF1">
    <property type="entry name" value="PROTEIN YCEI"/>
    <property type="match status" value="1"/>
</dbReference>
<dbReference type="SMART" id="SM00867">
    <property type="entry name" value="YceI"/>
    <property type="match status" value="1"/>
</dbReference>
<feature type="domain" description="Lipid/polyisoprenoid-binding YceI-like" evidence="2">
    <location>
        <begin position="20"/>
        <end position="186"/>
    </location>
</feature>
<sequence length="190" mass="20773">MKKLLTLIFAVASTQLFAQSWELDKSHTNIKFTVTHMVVSEVDGTFGDFSGTVTGGDDKFVGAAVEFTAQTASVDTDSERRDTHLKSDDFFNAEKFPTIKFSGKIVDEGGKYFLVGNFTMRDVTKPVKFDVKYNGKVDTGRGMKAGFKVTGAINRFDYGLKWDAALEAGGLVVADEVQITCNVELNAPKS</sequence>
<evidence type="ECO:0000313" key="4">
    <source>
        <dbReference type="Proteomes" id="UP001302349"/>
    </source>
</evidence>
<feature type="signal peptide" evidence="1">
    <location>
        <begin position="1"/>
        <end position="18"/>
    </location>
</feature>
<dbReference type="Pfam" id="PF04264">
    <property type="entry name" value="YceI"/>
    <property type="match status" value="1"/>
</dbReference>
<dbReference type="Gene3D" id="2.40.128.110">
    <property type="entry name" value="Lipid/polyisoprenoid-binding, YceI-like"/>
    <property type="match status" value="1"/>
</dbReference>